<dbReference type="EMBL" id="BRYA01000112">
    <property type="protein sequence ID" value="GMI39824.1"/>
    <property type="molecule type" value="Genomic_DNA"/>
</dbReference>
<dbReference type="Pfam" id="PF00076">
    <property type="entry name" value="RRM_1"/>
    <property type="match status" value="1"/>
</dbReference>
<evidence type="ECO:0000259" key="2">
    <source>
        <dbReference type="Pfam" id="PF00076"/>
    </source>
</evidence>
<dbReference type="InterPro" id="IPR035979">
    <property type="entry name" value="RBD_domain_sf"/>
</dbReference>
<reference evidence="4" key="1">
    <citation type="journal article" date="2023" name="Commun. Biol.">
        <title>Genome analysis of Parmales, the sister group of diatoms, reveals the evolutionary specialization of diatoms from phago-mixotrophs to photoautotrophs.</title>
        <authorList>
            <person name="Ban H."/>
            <person name="Sato S."/>
            <person name="Yoshikawa S."/>
            <person name="Yamada K."/>
            <person name="Nakamura Y."/>
            <person name="Ichinomiya M."/>
            <person name="Sato N."/>
            <person name="Blanc-Mathieu R."/>
            <person name="Endo H."/>
            <person name="Kuwata A."/>
            <person name="Ogata H."/>
        </authorList>
    </citation>
    <scope>NUCLEOTIDE SEQUENCE [LARGE SCALE GENOMIC DNA]</scope>
</reference>
<dbReference type="OrthoDB" id="193685at2759"/>
<evidence type="ECO:0000256" key="1">
    <source>
        <dbReference type="SAM" id="MobiDB-lite"/>
    </source>
</evidence>
<dbReference type="SUPFAM" id="SSF110296">
    <property type="entry name" value="Oligoxyloglucan reducing end-specific cellobiohydrolase"/>
    <property type="match status" value="1"/>
</dbReference>
<proteinExistence type="predicted"/>
<organism evidence="3 4">
    <name type="scientific">Triparma columacea</name>
    <dbReference type="NCBI Taxonomy" id="722753"/>
    <lineage>
        <taxon>Eukaryota</taxon>
        <taxon>Sar</taxon>
        <taxon>Stramenopiles</taxon>
        <taxon>Ochrophyta</taxon>
        <taxon>Bolidophyceae</taxon>
        <taxon>Parmales</taxon>
        <taxon>Triparmaceae</taxon>
        <taxon>Triparma</taxon>
    </lineage>
</organism>
<dbReference type="AlphaFoldDB" id="A0A9W7L9D6"/>
<feature type="domain" description="RRM" evidence="2">
    <location>
        <begin position="170"/>
        <end position="214"/>
    </location>
</feature>
<feature type="region of interest" description="Disordered" evidence="1">
    <location>
        <begin position="266"/>
        <end position="326"/>
    </location>
</feature>
<feature type="compositionally biased region" description="Low complexity" evidence="1">
    <location>
        <begin position="270"/>
        <end position="285"/>
    </location>
</feature>
<dbReference type="InterPro" id="IPR012677">
    <property type="entry name" value="Nucleotide-bd_a/b_plait_sf"/>
</dbReference>
<sequence>MGNGIPHTLPTNEDKWLEAQKVIDRLENAMLEQRKKELNPSMLEGAIDVADDKGYNRTNTKLVGRAEHLHRLVNHQFAEARVADYKKAWEWKEAEKEPEGELMQTLLADKAEEDRKAARRKKPETRFNFPKSNNPTLIIKVTNLSKITDEIMLRCHFDQTINPEKKEPFKAGNFVRCHICQDKNNNCDGTAFLEYPDEKQLEHALALDKTTIDYEKLVTSGYGVDNDVNIVKRNTVSFYSDEGWILAGEGLQFDNLAKQVGIAVEEPEGESSQPGSPTKPGSPAKPAKPESPAKPKSPIKPAKPEDGPSPNSPSAQSTPPPPTVNMTIVRSKVNNLIISKKLIYDEDENIIGKINDKPNIPNFIFYTCDGGKTWKKCFLPEDVMKEGGVEAVKATGIGQAEIITAASGWKYSTSDFGATWSKLKKAIAADAPPVAETHQPIYKGKKRLKRKPRTISVSVPTPIPLPPQAPSILRCLKVRVDGVQRIVKAHFYPPFNDLFKNPQSEQKVKDKTLILDYLKAIISIQDVQYIPTGIASTTTNPWSLEAPKQGGAVGPYSQKSVAICSVCHGCETDHSQCLRNQQMAIHGMETSPEMVEGAL</sequence>
<name>A0A9W7L9D6_9STRA</name>
<evidence type="ECO:0000313" key="3">
    <source>
        <dbReference type="EMBL" id="GMI39824.1"/>
    </source>
</evidence>
<dbReference type="SUPFAM" id="SSF54928">
    <property type="entry name" value="RNA-binding domain, RBD"/>
    <property type="match status" value="1"/>
</dbReference>
<dbReference type="Gene3D" id="3.30.70.330">
    <property type="match status" value="1"/>
</dbReference>
<comment type="caution">
    <text evidence="3">The sequence shown here is derived from an EMBL/GenBank/DDBJ whole genome shotgun (WGS) entry which is preliminary data.</text>
</comment>
<keyword evidence="4" id="KW-1185">Reference proteome</keyword>
<feature type="compositionally biased region" description="Low complexity" evidence="1">
    <location>
        <begin position="308"/>
        <end position="317"/>
    </location>
</feature>
<gene>
    <name evidence="3" type="ORF">TrCOL_g3197</name>
</gene>
<evidence type="ECO:0000313" key="4">
    <source>
        <dbReference type="Proteomes" id="UP001165065"/>
    </source>
</evidence>
<accession>A0A9W7L9D6</accession>
<protein>
    <recommendedName>
        <fullName evidence="2">RRM domain-containing protein</fullName>
    </recommendedName>
</protein>
<dbReference type="InterPro" id="IPR000504">
    <property type="entry name" value="RRM_dom"/>
</dbReference>
<dbReference type="GO" id="GO:0003723">
    <property type="term" value="F:RNA binding"/>
    <property type="evidence" value="ECO:0007669"/>
    <property type="project" value="InterPro"/>
</dbReference>
<dbReference type="Proteomes" id="UP001165065">
    <property type="component" value="Unassembled WGS sequence"/>
</dbReference>